<protein>
    <submittedName>
        <fullName evidence="7">TetR/AcrR family transcriptional regulator C-terminal domain-containing protein</fullName>
    </submittedName>
</protein>
<evidence type="ECO:0000256" key="2">
    <source>
        <dbReference type="ARBA" id="ARBA00023015"/>
    </source>
</evidence>
<dbReference type="InterPro" id="IPR003012">
    <property type="entry name" value="Tet_transcr_reg_TetR"/>
</dbReference>
<dbReference type="PROSITE" id="PS50977">
    <property type="entry name" value="HTH_TETR_2"/>
    <property type="match status" value="1"/>
</dbReference>
<gene>
    <name evidence="7" type="ORF">H9652_01430</name>
</gene>
<dbReference type="EMBL" id="JACSQQ010000002">
    <property type="protein sequence ID" value="MBD7949067.1"/>
    <property type="molecule type" value="Genomic_DNA"/>
</dbReference>
<dbReference type="Proteomes" id="UP000641803">
    <property type="component" value="Unassembled WGS sequence"/>
</dbReference>
<keyword evidence="3 5" id="KW-0238">DNA-binding</keyword>
<dbReference type="PRINTS" id="PR00400">
    <property type="entry name" value="TETREPRESSOR"/>
</dbReference>
<keyword evidence="2" id="KW-0805">Transcription regulation</keyword>
<evidence type="ECO:0000313" key="7">
    <source>
        <dbReference type="EMBL" id="MBD7949067.1"/>
    </source>
</evidence>
<feature type="domain" description="HTH tetR-type" evidence="6">
    <location>
        <begin position="4"/>
        <end position="64"/>
    </location>
</feature>
<name>A0ABR8RMP8_9CELL</name>
<dbReference type="InterPro" id="IPR050109">
    <property type="entry name" value="HTH-type_TetR-like_transc_reg"/>
</dbReference>
<reference evidence="7 8" key="1">
    <citation type="submission" date="2020-08" db="EMBL/GenBank/DDBJ databases">
        <title>A Genomic Blueprint of the Chicken Gut Microbiome.</title>
        <authorList>
            <person name="Gilroy R."/>
            <person name="Ravi A."/>
            <person name="Getino M."/>
            <person name="Pursley I."/>
            <person name="Horton D.L."/>
            <person name="Alikhan N.-F."/>
            <person name="Baker D."/>
            <person name="Gharbi K."/>
            <person name="Hall N."/>
            <person name="Watson M."/>
            <person name="Adriaenssens E.M."/>
            <person name="Foster-Nyarko E."/>
            <person name="Jarju S."/>
            <person name="Secka A."/>
            <person name="Antonio M."/>
            <person name="Oren A."/>
            <person name="Chaudhuri R."/>
            <person name="La Ragione R.M."/>
            <person name="Hildebrand F."/>
            <person name="Pallen M.J."/>
        </authorList>
    </citation>
    <scope>NUCLEOTIDE SEQUENCE [LARGE SCALE GENOMIC DNA]</scope>
    <source>
        <strain evidence="7 8">Sa4CUA1</strain>
    </source>
</reference>
<dbReference type="InterPro" id="IPR036271">
    <property type="entry name" value="Tet_transcr_reg_TetR-rel_C_sf"/>
</dbReference>
<comment type="caution">
    <text evidence="7">The sequence shown here is derived from an EMBL/GenBank/DDBJ whole genome shotgun (WGS) entry which is preliminary data.</text>
</comment>
<dbReference type="Gene3D" id="1.10.357.10">
    <property type="entry name" value="Tetracycline Repressor, domain 2"/>
    <property type="match status" value="1"/>
</dbReference>
<proteinExistence type="predicted"/>
<evidence type="ECO:0000256" key="1">
    <source>
        <dbReference type="ARBA" id="ARBA00022491"/>
    </source>
</evidence>
<feature type="DNA-binding region" description="H-T-H motif" evidence="5">
    <location>
        <begin position="27"/>
        <end position="46"/>
    </location>
</feature>
<dbReference type="InterPro" id="IPR001647">
    <property type="entry name" value="HTH_TetR"/>
</dbReference>
<sequence length="200" mass="21190">MAERLDRERVVRAALALLDEVGLDGLTLRRLAQDLGVKAPALYWHFASKADLLHEMAATMLRDLVDGEAWDEATLAGSPWQDCVRDSATNLRRMLLAHRDGARVFSGTLVTDEALRDAVEVPLGILTSAGFAPDDAARAWGTVLSFVLGFVVEEQAVGGAGADDVDGVGGVGDADGARGFDERFGFGADVIVAGLAARLR</sequence>
<dbReference type="SUPFAM" id="SSF48498">
    <property type="entry name" value="Tetracyclin repressor-like, C-terminal domain"/>
    <property type="match status" value="1"/>
</dbReference>
<dbReference type="Pfam" id="PF00440">
    <property type="entry name" value="TetR_N"/>
    <property type="match status" value="1"/>
</dbReference>
<dbReference type="InterPro" id="IPR004111">
    <property type="entry name" value="Repressor_TetR_C"/>
</dbReference>
<evidence type="ECO:0000256" key="4">
    <source>
        <dbReference type="ARBA" id="ARBA00023163"/>
    </source>
</evidence>
<keyword evidence="4" id="KW-0804">Transcription</keyword>
<organism evidence="7 8">
    <name type="scientific">Oerskovia rustica</name>
    <dbReference type="NCBI Taxonomy" id="2762237"/>
    <lineage>
        <taxon>Bacteria</taxon>
        <taxon>Bacillati</taxon>
        <taxon>Actinomycetota</taxon>
        <taxon>Actinomycetes</taxon>
        <taxon>Micrococcales</taxon>
        <taxon>Cellulomonadaceae</taxon>
        <taxon>Oerskovia</taxon>
    </lineage>
</organism>
<keyword evidence="1" id="KW-0678">Repressor</keyword>
<dbReference type="PANTHER" id="PTHR30055">
    <property type="entry name" value="HTH-TYPE TRANSCRIPTIONAL REGULATOR RUTR"/>
    <property type="match status" value="1"/>
</dbReference>
<evidence type="ECO:0000259" key="6">
    <source>
        <dbReference type="PROSITE" id="PS50977"/>
    </source>
</evidence>
<evidence type="ECO:0000256" key="3">
    <source>
        <dbReference type="ARBA" id="ARBA00023125"/>
    </source>
</evidence>
<dbReference type="Pfam" id="PF02909">
    <property type="entry name" value="TetR_C_1"/>
    <property type="match status" value="1"/>
</dbReference>
<dbReference type="PANTHER" id="PTHR30055:SF151">
    <property type="entry name" value="TRANSCRIPTIONAL REGULATORY PROTEIN"/>
    <property type="match status" value="1"/>
</dbReference>
<dbReference type="SUPFAM" id="SSF46689">
    <property type="entry name" value="Homeodomain-like"/>
    <property type="match status" value="1"/>
</dbReference>
<accession>A0ABR8RMP8</accession>
<keyword evidence="8" id="KW-1185">Reference proteome</keyword>
<dbReference type="PRINTS" id="PR00455">
    <property type="entry name" value="HTHTETR"/>
</dbReference>
<evidence type="ECO:0000313" key="8">
    <source>
        <dbReference type="Proteomes" id="UP000641803"/>
    </source>
</evidence>
<dbReference type="Gene3D" id="1.10.10.60">
    <property type="entry name" value="Homeodomain-like"/>
    <property type="match status" value="1"/>
</dbReference>
<dbReference type="InterPro" id="IPR009057">
    <property type="entry name" value="Homeodomain-like_sf"/>
</dbReference>
<evidence type="ECO:0000256" key="5">
    <source>
        <dbReference type="PROSITE-ProRule" id="PRU00335"/>
    </source>
</evidence>
<dbReference type="RefSeq" id="WP_191794329.1">
    <property type="nucleotide sequence ID" value="NZ_JACSQQ010000002.1"/>
</dbReference>